<dbReference type="Gene3D" id="3.40.630.30">
    <property type="match status" value="1"/>
</dbReference>
<gene>
    <name evidence="2" type="ORF">Pan97_29860</name>
</gene>
<dbReference type="EMBL" id="CP036289">
    <property type="protein sequence ID" value="QDU75942.1"/>
    <property type="molecule type" value="Genomic_DNA"/>
</dbReference>
<feature type="domain" description="N-acetyltransferase" evidence="1">
    <location>
        <begin position="4"/>
        <end position="153"/>
    </location>
</feature>
<dbReference type="SUPFAM" id="SSF55729">
    <property type="entry name" value="Acyl-CoA N-acyltransferases (Nat)"/>
    <property type="match status" value="1"/>
</dbReference>
<evidence type="ECO:0000313" key="3">
    <source>
        <dbReference type="Proteomes" id="UP000318626"/>
    </source>
</evidence>
<dbReference type="InterPro" id="IPR000182">
    <property type="entry name" value="GNAT_dom"/>
</dbReference>
<protein>
    <recommendedName>
        <fullName evidence="1">N-acetyltransferase domain-containing protein</fullName>
    </recommendedName>
</protein>
<organism evidence="2 3">
    <name type="scientific">Bremerella volcania</name>
    <dbReference type="NCBI Taxonomy" id="2527984"/>
    <lineage>
        <taxon>Bacteria</taxon>
        <taxon>Pseudomonadati</taxon>
        <taxon>Planctomycetota</taxon>
        <taxon>Planctomycetia</taxon>
        <taxon>Pirellulales</taxon>
        <taxon>Pirellulaceae</taxon>
        <taxon>Bremerella</taxon>
    </lineage>
</organism>
<dbReference type="RefSeq" id="WP_196782108.1">
    <property type="nucleotide sequence ID" value="NZ_CP036289.1"/>
</dbReference>
<evidence type="ECO:0000259" key="1">
    <source>
        <dbReference type="PROSITE" id="PS51186"/>
    </source>
</evidence>
<dbReference type="KEGG" id="bvo:Pan97_29860"/>
<dbReference type="Proteomes" id="UP000318626">
    <property type="component" value="Chromosome"/>
</dbReference>
<evidence type="ECO:0000313" key="2">
    <source>
        <dbReference type="EMBL" id="QDU75942.1"/>
    </source>
</evidence>
<dbReference type="GO" id="GO:0016747">
    <property type="term" value="F:acyltransferase activity, transferring groups other than amino-acyl groups"/>
    <property type="evidence" value="ECO:0007669"/>
    <property type="project" value="InterPro"/>
</dbReference>
<dbReference type="PROSITE" id="PS51186">
    <property type="entry name" value="GNAT"/>
    <property type="match status" value="1"/>
</dbReference>
<reference evidence="3" key="1">
    <citation type="submission" date="2019-02" db="EMBL/GenBank/DDBJ databases">
        <title>Deep-cultivation of Planctomycetes and their phenomic and genomic characterization uncovers novel biology.</title>
        <authorList>
            <person name="Wiegand S."/>
            <person name="Jogler M."/>
            <person name="Boedeker C."/>
            <person name="Pinto D."/>
            <person name="Vollmers J."/>
            <person name="Rivas-Marin E."/>
            <person name="Kohn T."/>
            <person name="Peeters S.H."/>
            <person name="Heuer A."/>
            <person name="Rast P."/>
            <person name="Oberbeckmann S."/>
            <person name="Bunk B."/>
            <person name="Jeske O."/>
            <person name="Meyerdierks A."/>
            <person name="Storesund J.E."/>
            <person name="Kallscheuer N."/>
            <person name="Luecker S."/>
            <person name="Lage O.M."/>
            <person name="Pohl T."/>
            <person name="Merkel B.J."/>
            <person name="Hornburger P."/>
            <person name="Mueller R.-W."/>
            <person name="Bruemmer F."/>
            <person name="Labrenz M."/>
            <person name="Spormann A.M."/>
            <person name="Op den Camp H."/>
            <person name="Overmann J."/>
            <person name="Amann R."/>
            <person name="Jetten M.S.M."/>
            <person name="Mascher T."/>
            <person name="Medema M.H."/>
            <person name="Devos D.P."/>
            <person name="Kaster A.-K."/>
            <person name="Ovreas L."/>
            <person name="Rohde M."/>
            <person name="Galperin M.Y."/>
            <person name="Jogler C."/>
        </authorList>
    </citation>
    <scope>NUCLEOTIDE SEQUENCE [LARGE SCALE GENOMIC DNA]</scope>
    <source>
        <strain evidence="3">Pan97</strain>
    </source>
</reference>
<dbReference type="InterPro" id="IPR016181">
    <property type="entry name" value="Acyl_CoA_acyltransferase"/>
</dbReference>
<accession>A0A518C9P4</accession>
<sequence>MSSYTIRSMTTEDQDEVTSLIYHSTNAWYQSHARPPIFTGDVSVASVFCDVYQALDPGCCVLAQCDETGAIAGSCFYHPRPSHMSLGIMNVHPNHFGGGVARKLLDFVIAVAEKEDQPVRLVSSAVNLDSFSLYNRAGFVPRMTFQDMYLEVPPEGIQRGIPPQRLDRVRQAAREDLDAIVALEEELHHIRRPDDYRHFLENQSGLWHMSVIENDTGSIDGFLASVFHPGSNMLGPGAMRTEEDAAALIYFELQHHAGRTPVWLVPVEANQLVQQLYSWGARNCELHFSQVRGDWKKPQGIVMPTFMPETS</sequence>
<dbReference type="AlphaFoldDB" id="A0A518C9P4"/>
<dbReference type="Pfam" id="PF00583">
    <property type="entry name" value="Acetyltransf_1"/>
    <property type="match status" value="1"/>
</dbReference>
<proteinExistence type="predicted"/>
<keyword evidence="3" id="KW-1185">Reference proteome</keyword>
<name>A0A518C9P4_9BACT</name>
<dbReference type="CDD" id="cd04301">
    <property type="entry name" value="NAT_SF"/>
    <property type="match status" value="1"/>
</dbReference>